<evidence type="ECO:0000256" key="1">
    <source>
        <dbReference type="ARBA" id="ARBA00023002"/>
    </source>
</evidence>
<dbReference type="PANTHER" id="PTHR43205">
    <property type="entry name" value="PROSTAGLANDIN REDUCTASE"/>
    <property type="match status" value="1"/>
</dbReference>
<dbReference type="InterPro" id="IPR041694">
    <property type="entry name" value="ADH_N_2"/>
</dbReference>
<keyword evidence="4" id="KW-1185">Reference proteome</keyword>
<dbReference type="FunFam" id="3.40.50.720:FF:000121">
    <property type="entry name" value="Prostaglandin reductase 2"/>
    <property type="match status" value="1"/>
</dbReference>
<dbReference type="InterPro" id="IPR045010">
    <property type="entry name" value="MDR_fam"/>
</dbReference>
<dbReference type="EMBL" id="WHJE01000003">
    <property type="protein sequence ID" value="KAE8765885.1"/>
    <property type="molecule type" value="Genomic_DNA"/>
</dbReference>
<dbReference type="SUPFAM" id="SSF50129">
    <property type="entry name" value="GroES-like"/>
    <property type="match status" value="1"/>
</dbReference>
<dbReference type="GO" id="GO:0016628">
    <property type="term" value="F:oxidoreductase activity, acting on the CH-CH group of donors, NAD or NADP as acceptor"/>
    <property type="evidence" value="ECO:0007669"/>
    <property type="project" value="InterPro"/>
</dbReference>
<dbReference type="InterPro" id="IPR020843">
    <property type="entry name" value="ER"/>
</dbReference>
<dbReference type="PANTHER" id="PTHR43205:SF7">
    <property type="entry name" value="PROSTAGLANDIN REDUCTASE 1"/>
    <property type="match status" value="1"/>
</dbReference>
<protein>
    <submittedName>
        <fullName evidence="3">Zinc-binding dehydrogenase</fullName>
    </submittedName>
</protein>
<gene>
    <name evidence="3" type="ORF">GB883_01250</name>
</gene>
<dbReference type="Gene3D" id="3.40.50.720">
    <property type="entry name" value="NAD(P)-binding Rossmann-like Domain"/>
    <property type="match status" value="1"/>
</dbReference>
<organism evidence="3 4">
    <name type="scientific">Georgenia thermotolerans</name>
    <dbReference type="NCBI Taxonomy" id="527326"/>
    <lineage>
        <taxon>Bacteria</taxon>
        <taxon>Bacillati</taxon>
        <taxon>Actinomycetota</taxon>
        <taxon>Actinomycetes</taxon>
        <taxon>Micrococcales</taxon>
        <taxon>Bogoriellaceae</taxon>
        <taxon>Georgenia</taxon>
    </lineage>
</organism>
<sequence length="347" mass="37124">MPHLSPVPTMSRVVTLARRPSGVPQPTDFSVEEVELPRLREGDVLVSNEWFSVDPSMRIRLHGGDSAYFASFAVGAPLEGWAVGRTVASEHPNFQVGDYVFHSAGWREHAVVAPTADAWTSPRVVDVSRSRPPQTYLGALGPSGLTSWAGLLHVAELREGDVVYVSAGAGAVGTLAVQIARLRGHRVIASAGSADKVRFLTDVLGADAAFSYRDGDLSDQLATHAPGGIDVYFDNVGGDHLDAALAHLNPGGRVALCGSISSYNETGASQPAVRNLFRAVEKGLTLRGFLARMFADRREEFQRDLHSWLESGSIRFPETIVRGLDAAPAAFTGLFSGQNLGKTLVQL</sequence>
<keyword evidence="1" id="KW-0560">Oxidoreductase</keyword>
<proteinExistence type="predicted"/>
<reference evidence="3 4" key="1">
    <citation type="submission" date="2019-10" db="EMBL/GenBank/DDBJ databases">
        <title>Georgenia wutianyii sp. nov. and Georgenia yuyongxinii sp. nov. isolated from plateau pika (Ochotona curzoniae) in the Qinghai-Tibet plateau of China.</title>
        <authorList>
            <person name="Tian Z."/>
        </authorList>
    </citation>
    <scope>NUCLEOTIDE SEQUENCE [LARGE SCALE GENOMIC DNA]</scope>
    <source>
        <strain evidence="3 4">DSM 21501</strain>
    </source>
</reference>
<dbReference type="InterPro" id="IPR011032">
    <property type="entry name" value="GroES-like_sf"/>
</dbReference>
<evidence type="ECO:0000313" key="3">
    <source>
        <dbReference type="EMBL" id="KAE8765885.1"/>
    </source>
</evidence>
<dbReference type="InterPro" id="IPR013149">
    <property type="entry name" value="ADH-like_C"/>
</dbReference>
<dbReference type="OrthoDB" id="9805663at2"/>
<dbReference type="AlphaFoldDB" id="A0A7J5UUB7"/>
<dbReference type="Pfam" id="PF00107">
    <property type="entry name" value="ADH_zinc_N"/>
    <property type="match status" value="1"/>
</dbReference>
<dbReference type="Pfam" id="PF16884">
    <property type="entry name" value="ADH_N_2"/>
    <property type="match status" value="1"/>
</dbReference>
<dbReference type="SUPFAM" id="SSF51735">
    <property type="entry name" value="NAD(P)-binding Rossmann-fold domains"/>
    <property type="match status" value="1"/>
</dbReference>
<comment type="caution">
    <text evidence="3">The sequence shown here is derived from an EMBL/GenBank/DDBJ whole genome shotgun (WGS) entry which is preliminary data.</text>
</comment>
<evidence type="ECO:0000313" key="4">
    <source>
        <dbReference type="Proteomes" id="UP000451860"/>
    </source>
</evidence>
<dbReference type="InterPro" id="IPR036291">
    <property type="entry name" value="NAD(P)-bd_dom_sf"/>
</dbReference>
<dbReference type="RefSeq" id="WP_152202333.1">
    <property type="nucleotide sequence ID" value="NZ_VUKF01000013.1"/>
</dbReference>
<dbReference type="Gene3D" id="3.90.180.10">
    <property type="entry name" value="Medium-chain alcohol dehydrogenases, catalytic domain"/>
    <property type="match status" value="1"/>
</dbReference>
<dbReference type="SMART" id="SM00829">
    <property type="entry name" value="PKS_ER"/>
    <property type="match status" value="1"/>
</dbReference>
<dbReference type="Proteomes" id="UP000451860">
    <property type="component" value="Unassembled WGS sequence"/>
</dbReference>
<name>A0A7J5UUB7_9MICO</name>
<feature type="domain" description="Enoyl reductase (ER)" evidence="2">
    <location>
        <begin position="22"/>
        <end position="345"/>
    </location>
</feature>
<dbReference type="CDD" id="cd05288">
    <property type="entry name" value="PGDH"/>
    <property type="match status" value="1"/>
</dbReference>
<accession>A0A7J5UUB7</accession>
<evidence type="ECO:0000259" key="2">
    <source>
        <dbReference type="SMART" id="SM00829"/>
    </source>
</evidence>